<dbReference type="Pfam" id="PF02519">
    <property type="entry name" value="Auxin_inducible"/>
    <property type="match status" value="1"/>
</dbReference>
<accession>A0A833QE91</accession>
<evidence type="ECO:0000313" key="4">
    <source>
        <dbReference type="Proteomes" id="UP000623129"/>
    </source>
</evidence>
<dbReference type="GO" id="GO:0009733">
    <property type="term" value="P:response to auxin"/>
    <property type="evidence" value="ECO:0007669"/>
    <property type="project" value="InterPro"/>
</dbReference>
<organism evidence="3 4">
    <name type="scientific">Carex littledalei</name>
    <dbReference type="NCBI Taxonomy" id="544730"/>
    <lineage>
        <taxon>Eukaryota</taxon>
        <taxon>Viridiplantae</taxon>
        <taxon>Streptophyta</taxon>
        <taxon>Embryophyta</taxon>
        <taxon>Tracheophyta</taxon>
        <taxon>Spermatophyta</taxon>
        <taxon>Magnoliopsida</taxon>
        <taxon>Liliopsida</taxon>
        <taxon>Poales</taxon>
        <taxon>Cyperaceae</taxon>
        <taxon>Cyperoideae</taxon>
        <taxon>Cariceae</taxon>
        <taxon>Carex</taxon>
        <taxon>Carex subgen. Euthyceras</taxon>
    </lineage>
</organism>
<evidence type="ECO:0000256" key="1">
    <source>
        <dbReference type="ARBA" id="ARBA00006974"/>
    </source>
</evidence>
<feature type="region of interest" description="Disordered" evidence="2">
    <location>
        <begin position="1"/>
        <end position="38"/>
    </location>
</feature>
<dbReference type="AlphaFoldDB" id="A0A833QE91"/>
<comment type="caution">
    <text evidence="3">The sequence shown here is derived from an EMBL/GenBank/DDBJ whole genome shotgun (WGS) entry which is preliminary data.</text>
</comment>
<reference evidence="3" key="1">
    <citation type="submission" date="2020-01" db="EMBL/GenBank/DDBJ databases">
        <title>Genome sequence of Kobresia littledalei, the first chromosome-level genome in the family Cyperaceae.</title>
        <authorList>
            <person name="Qu G."/>
        </authorList>
    </citation>
    <scope>NUCLEOTIDE SEQUENCE</scope>
    <source>
        <strain evidence="3">C.B.Clarke</strain>
        <tissue evidence="3">Leaf</tissue>
    </source>
</reference>
<gene>
    <name evidence="3" type="ORF">FCM35_KLT13661</name>
</gene>
<dbReference type="InterPro" id="IPR003676">
    <property type="entry name" value="SAUR_fam"/>
</dbReference>
<dbReference type="EMBL" id="SWLB01000025">
    <property type="protein sequence ID" value="KAF3322520.1"/>
    <property type="molecule type" value="Genomic_DNA"/>
</dbReference>
<dbReference type="PANTHER" id="PTHR31374">
    <property type="entry name" value="AUXIN-INDUCED PROTEIN-LIKE-RELATED"/>
    <property type="match status" value="1"/>
</dbReference>
<proteinExistence type="inferred from homology"/>
<name>A0A833QE91_9POAL</name>
<evidence type="ECO:0000256" key="2">
    <source>
        <dbReference type="SAM" id="MobiDB-lite"/>
    </source>
</evidence>
<sequence length="112" mass="12550">MKKLLRRLSRVGDSSQYQPLYRKTKSATGYSRSQSARVPSGHVPVYVGEDADEPTERFVIKAELLSQPAFAELLSQVADEFGYNHSGALRIPCSVSVFEQLISRAVYELEQL</sequence>
<feature type="compositionally biased region" description="Polar residues" evidence="2">
    <location>
        <begin position="26"/>
        <end position="37"/>
    </location>
</feature>
<keyword evidence="4" id="KW-1185">Reference proteome</keyword>
<dbReference type="PANTHER" id="PTHR31374:SF198">
    <property type="entry name" value="AUXIN-RESPONSIVE PROTEIN SAUR72"/>
    <property type="match status" value="1"/>
</dbReference>
<dbReference type="Proteomes" id="UP000623129">
    <property type="component" value="Unassembled WGS sequence"/>
</dbReference>
<evidence type="ECO:0000313" key="3">
    <source>
        <dbReference type="EMBL" id="KAF3322520.1"/>
    </source>
</evidence>
<dbReference type="OrthoDB" id="838391at2759"/>
<comment type="similarity">
    <text evidence="1">Belongs to the ARG7 family.</text>
</comment>
<protein>
    <submittedName>
        <fullName evidence="3">Auxin-induced protein 10A5-like protein</fullName>
    </submittedName>
</protein>